<dbReference type="Pfam" id="PF15611">
    <property type="entry name" value="EH_Signature"/>
    <property type="match status" value="1"/>
</dbReference>
<dbReference type="EMBL" id="LACI01001019">
    <property type="protein sequence ID" value="KJU85449.1"/>
    <property type="molecule type" value="Genomic_DNA"/>
</dbReference>
<accession>A0A0F3GU10</accession>
<dbReference type="InterPro" id="IPR028943">
    <property type="entry name" value="ZorC_EH_Signature_dom"/>
</dbReference>
<reference evidence="2 3" key="1">
    <citation type="submission" date="2015-02" db="EMBL/GenBank/DDBJ databases">
        <title>Single-cell genomics of uncultivated deep-branching MTB reveals a conserved set of magnetosome genes.</title>
        <authorList>
            <person name="Kolinko S."/>
            <person name="Richter M."/>
            <person name="Glockner F.O."/>
            <person name="Brachmann A."/>
            <person name="Schuler D."/>
        </authorList>
    </citation>
    <scope>NUCLEOTIDE SEQUENCE [LARGE SCALE GENOMIC DNA]</scope>
    <source>
        <strain evidence="2">TM-1</strain>
    </source>
</reference>
<comment type="caution">
    <text evidence="2">The sequence shown here is derived from an EMBL/GenBank/DDBJ whole genome shotgun (WGS) entry which is preliminary data.</text>
</comment>
<gene>
    <name evidence="2" type="ORF">MBAV_002357</name>
</gene>
<evidence type="ECO:0000313" key="3">
    <source>
        <dbReference type="Proteomes" id="UP000033423"/>
    </source>
</evidence>
<evidence type="ECO:0000313" key="2">
    <source>
        <dbReference type="EMBL" id="KJU85449.1"/>
    </source>
</evidence>
<sequence>MSDFDITDIERSINSIGLSGIIYDPTVFERFKKEEVNPTATILRVPTRYRSELRKIKNKINASLAIHNHMPELTLRELRLLAYDHDLPVNNKSIYLKLLEAIKTSGAHSCLLYKNLLFVYFKRYRYFIENDVVFLPLKELWLSWAGGCQDDCDIFNIAESLDVYFCRNAPLNIASSVLYNKAKAPDTPIDALMLRHHLLPGTDDLLTETCNSIVRLCLDGFRNPLYLSVLLYEVLPPRHPDNKINKFAIDKTRTTELVSELIRHLDSDATYRTACQKKLNRYFLAPDRFGDPRKTCFMDNWNGVDEQSVSIFKRWLVEDDIVFFFRFLSDDGSDAYSRRSFWLRFAGLIKTVRIFISKYHYNAHREVIENAKEDGRELSSLYCDGGRLNSSCIVFDLADRLYAIEFTEPETAVYIYKKEAFTLDLTQDTLNMSDLKKTDAPTATQNAQMVQFYYNTSYPALRFYHNTNWQPFVEKYLSLYTIKPHHTSIVSSSG</sequence>
<dbReference type="AlphaFoldDB" id="A0A0F3GU10"/>
<proteinExistence type="predicted"/>
<keyword evidence="3" id="KW-1185">Reference proteome</keyword>
<organism evidence="2 3">
    <name type="scientific">Candidatus Magnetobacterium bavaricum</name>
    <dbReference type="NCBI Taxonomy" id="29290"/>
    <lineage>
        <taxon>Bacteria</taxon>
        <taxon>Pseudomonadati</taxon>
        <taxon>Nitrospirota</taxon>
        <taxon>Thermodesulfovibrionia</taxon>
        <taxon>Thermodesulfovibrionales</taxon>
        <taxon>Candidatus Magnetobacteriaceae</taxon>
        <taxon>Candidatus Magnetobacterium</taxon>
    </lineage>
</organism>
<name>A0A0F3GU10_9BACT</name>
<protein>
    <recommendedName>
        <fullName evidence="1">Zorya protein ZorC EH domain-containing protein</fullName>
    </recommendedName>
</protein>
<evidence type="ECO:0000259" key="1">
    <source>
        <dbReference type="Pfam" id="PF15611"/>
    </source>
</evidence>
<dbReference type="Proteomes" id="UP000033423">
    <property type="component" value="Unassembled WGS sequence"/>
</dbReference>
<feature type="domain" description="Zorya protein ZorC EH" evidence="1">
    <location>
        <begin position="274"/>
        <end position="475"/>
    </location>
</feature>